<evidence type="ECO:0000313" key="2">
    <source>
        <dbReference type="Proteomes" id="UP000198211"/>
    </source>
</evidence>
<organism evidence="1 2">
    <name type="scientific">Phytophthora megakarya</name>
    <dbReference type="NCBI Taxonomy" id="4795"/>
    <lineage>
        <taxon>Eukaryota</taxon>
        <taxon>Sar</taxon>
        <taxon>Stramenopiles</taxon>
        <taxon>Oomycota</taxon>
        <taxon>Peronosporomycetes</taxon>
        <taxon>Peronosporales</taxon>
        <taxon>Peronosporaceae</taxon>
        <taxon>Phytophthora</taxon>
    </lineage>
</organism>
<proteinExistence type="predicted"/>
<dbReference type="Proteomes" id="UP000198211">
    <property type="component" value="Unassembled WGS sequence"/>
</dbReference>
<name>A0A225VIL5_9STRA</name>
<evidence type="ECO:0008006" key="3">
    <source>
        <dbReference type="Google" id="ProtNLM"/>
    </source>
</evidence>
<gene>
    <name evidence="1" type="ORF">PHMEG_00023460</name>
</gene>
<evidence type="ECO:0000313" key="1">
    <source>
        <dbReference type="EMBL" id="OWZ04607.1"/>
    </source>
</evidence>
<protein>
    <recommendedName>
        <fullName evidence="3">HTH CENPB-type domain-containing protein</fullName>
    </recommendedName>
</protein>
<comment type="caution">
    <text evidence="1">The sequence shown here is derived from an EMBL/GenBank/DDBJ whole genome shotgun (WGS) entry which is preliminary data.</text>
</comment>
<dbReference type="AlphaFoldDB" id="A0A225VIL5"/>
<dbReference type="OrthoDB" id="75249at2759"/>
<accession>A0A225VIL5</accession>
<sequence>MTQGQRAVWAKREFKLITAPARNTISDILQHAAKIKNERRCKPLKVTSAALESGLNAWVARIESKKVNINRIVLTEKAWQPQKRGRRHCHQSDAFNQVVGSLLEPP</sequence>
<dbReference type="EMBL" id="NBNE01004871">
    <property type="protein sequence ID" value="OWZ04607.1"/>
    <property type="molecule type" value="Genomic_DNA"/>
</dbReference>
<keyword evidence="2" id="KW-1185">Reference proteome</keyword>
<reference evidence="2" key="1">
    <citation type="submission" date="2017-03" db="EMBL/GenBank/DDBJ databases">
        <title>Phytopthora megakarya and P. palmivora, two closely related causual agents of cacao black pod achieved similar genome size and gene model numbers by different mechanisms.</title>
        <authorList>
            <person name="Ali S."/>
            <person name="Shao J."/>
            <person name="Larry D.J."/>
            <person name="Kronmiller B."/>
            <person name="Shen D."/>
            <person name="Strem M.D."/>
            <person name="Melnick R.L."/>
            <person name="Guiltinan M.J."/>
            <person name="Tyler B.M."/>
            <person name="Meinhardt L.W."/>
            <person name="Bailey B.A."/>
        </authorList>
    </citation>
    <scope>NUCLEOTIDE SEQUENCE [LARGE SCALE GENOMIC DNA]</scope>
    <source>
        <strain evidence="2">zdho120</strain>
    </source>
</reference>